<dbReference type="PANTHER" id="PTHR34220">
    <property type="entry name" value="SENSOR HISTIDINE KINASE YPDA"/>
    <property type="match status" value="1"/>
</dbReference>
<evidence type="ECO:0000313" key="3">
    <source>
        <dbReference type="EMBL" id="MPM04644.1"/>
    </source>
</evidence>
<dbReference type="Pfam" id="PF06580">
    <property type="entry name" value="His_kinase"/>
    <property type="match status" value="1"/>
</dbReference>
<feature type="transmembrane region" description="Helical" evidence="1">
    <location>
        <begin position="12"/>
        <end position="31"/>
    </location>
</feature>
<dbReference type="Gene3D" id="3.30.565.10">
    <property type="entry name" value="Histidine kinase-like ATPase, C-terminal domain"/>
    <property type="match status" value="1"/>
</dbReference>
<evidence type="ECO:0000256" key="1">
    <source>
        <dbReference type="SAM" id="Phobius"/>
    </source>
</evidence>
<protein>
    <recommendedName>
        <fullName evidence="2">Signal transduction histidine kinase internal region domain-containing protein</fullName>
    </recommendedName>
</protein>
<dbReference type="PANTHER" id="PTHR34220:SF7">
    <property type="entry name" value="SENSOR HISTIDINE KINASE YPDA"/>
    <property type="match status" value="1"/>
</dbReference>
<dbReference type="InterPro" id="IPR010559">
    <property type="entry name" value="Sig_transdc_His_kin_internal"/>
</dbReference>
<keyword evidence="1" id="KW-0472">Membrane</keyword>
<dbReference type="EMBL" id="VSSQ01001057">
    <property type="protein sequence ID" value="MPM04644.1"/>
    <property type="molecule type" value="Genomic_DNA"/>
</dbReference>
<comment type="caution">
    <text evidence="3">The sequence shown here is derived from an EMBL/GenBank/DDBJ whole genome shotgun (WGS) entry which is preliminary data.</text>
</comment>
<dbReference type="InterPro" id="IPR050640">
    <property type="entry name" value="Bact_2-comp_sensor_kinase"/>
</dbReference>
<feature type="transmembrane region" description="Helical" evidence="1">
    <location>
        <begin position="75"/>
        <end position="96"/>
    </location>
</feature>
<dbReference type="AlphaFoldDB" id="A0A644WQX0"/>
<dbReference type="GO" id="GO:0000155">
    <property type="term" value="F:phosphorelay sensor kinase activity"/>
    <property type="evidence" value="ECO:0007669"/>
    <property type="project" value="InterPro"/>
</dbReference>
<accession>A0A644WQX0</accession>
<feature type="transmembrane region" description="Helical" evidence="1">
    <location>
        <begin position="43"/>
        <end position="66"/>
    </location>
</feature>
<organism evidence="3">
    <name type="scientific">bioreactor metagenome</name>
    <dbReference type="NCBI Taxonomy" id="1076179"/>
    <lineage>
        <taxon>unclassified sequences</taxon>
        <taxon>metagenomes</taxon>
        <taxon>ecological metagenomes</taxon>
    </lineage>
</organism>
<dbReference type="GO" id="GO:0016020">
    <property type="term" value="C:membrane"/>
    <property type="evidence" value="ECO:0007669"/>
    <property type="project" value="InterPro"/>
</dbReference>
<keyword evidence="1" id="KW-0812">Transmembrane</keyword>
<gene>
    <name evidence="3" type="ORF">SDC9_50923</name>
</gene>
<dbReference type="SUPFAM" id="SSF55874">
    <property type="entry name" value="ATPase domain of HSP90 chaperone/DNA topoisomerase II/histidine kinase"/>
    <property type="match status" value="1"/>
</dbReference>
<feature type="transmembrane region" description="Helical" evidence="1">
    <location>
        <begin position="116"/>
        <end position="136"/>
    </location>
</feature>
<proteinExistence type="predicted"/>
<dbReference type="InterPro" id="IPR036890">
    <property type="entry name" value="HATPase_C_sf"/>
</dbReference>
<name>A0A644WQX0_9ZZZZ</name>
<keyword evidence="1" id="KW-1133">Transmembrane helix</keyword>
<evidence type="ECO:0000259" key="2">
    <source>
        <dbReference type="Pfam" id="PF06580"/>
    </source>
</evidence>
<sequence>MSAKKIRLNTETIIHLVVWLSMYFVVIQFAKTIGPFKKIDGTLLWPVTTGTIINALIFYGIAFFLIPGYSGKKKLLTFLLSVFGLYAFFSFLETFLDYRFFVYYYSSNNETFTSQLLINSMFNLLFLSLGLGYGFAKTWVRNEKIRSKLKEEKFKAEMSFLRSQINPHFLFNMLNTAYASSVRNNDMQTSEIIENISNLMRYMTYDSNAEKVELDKELDYIREFIKMQKLRFPDDLNAKISFSVHGISDKKEIAPLILIPFVENAFKHGIKLGSESEIQISCEITENMLLFSAKNTLFQNNSVPNSRGSNGIGLDNVRKRLELIYPKKHQLDIRSENEKFLVTLKLDLTP</sequence>
<reference evidence="3" key="1">
    <citation type="submission" date="2019-08" db="EMBL/GenBank/DDBJ databases">
        <authorList>
            <person name="Kucharzyk K."/>
            <person name="Murdoch R.W."/>
            <person name="Higgins S."/>
            <person name="Loffler F."/>
        </authorList>
    </citation>
    <scope>NUCLEOTIDE SEQUENCE</scope>
</reference>
<feature type="domain" description="Signal transduction histidine kinase internal region" evidence="2">
    <location>
        <begin position="156"/>
        <end position="236"/>
    </location>
</feature>